<dbReference type="Gene3D" id="3.30.530.20">
    <property type="match status" value="1"/>
</dbReference>
<keyword evidence="2" id="KW-1185">Reference proteome</keyword>
<comment type="caution">
    <text evidence="1">The sequence shown here is derived from an EMBL/GenBank/DDBJ whole genome shotgun (WGS) entry which is preliminary data.</text>
</comment>
<dbReference type="EMBL" id="JBHULB010000006">
    <property type="protein sequence ID" value="MFD2586041.1"/>
    <property type="molecule type" value="Genomic_DNA"/>
</dbReference>
<organism evidence="1 2">
    <name type="scientific">Croceitalea marina</name>
    <dbReference type="NCBI Taxonomy" id="1775166"/>
    <lineage>
        <taxon>Bacteria</taxon>
        <taxon>Pseudomonadati</taxon>
        <taxon>Bacteroidota</taxon>
        <taxon>Flavobacteriia</taxon>
        <taxon>Flavobacteriales</taxon>
        <taxon>Flavobacteriaceae</taxon>
        <taxon>Croceitalea</taxon>
    </lineage>
</organism>
<protein>
    <recommendedName>
        <fullName evidence="3">DUF4468 domain-containing protein</fullName>
    </recommendedName>
</protein>
<evidence type="ECO:0008006" key="3">
    <source>
        <dbReference type="Google" id="ProtNLM"/>
    </source>
</evidence>
<gene>
    <name evidence="1" type="ORF">ACFSQJ_03820</name>
</gene>
<dbReference type="SUPFAM" id="SSF55961">
    <property type="entry name" value="Bet v1-like"/>
    <property type="match status" value="1"/>
</dbReference>
<reference evidence="2" key="1">
    <citation type="journal article" date="2019" name="Int. J. Syst. Evol. Microbiol.">
        <title>The Global Catalogue of Microorganisms (GCM) 10K type strain sequencing project: providing services to taxonomists for standard genome sequencing and annotation.</title>
        <authorList>
            <consortium name="The Broad Institute Genomics Platform"/>
            <consortium name="The Broad Institute Genome Sequencing Center for Infectious Disease"/>
            <person name="Wu L."/>
            <person name="Ma J."/>
        </authorList>
    </citation>
    <scope>NUCLEOTIDE SEQUENCE [LARGE SCALE GENOMIC DNA]</scope>
    <source>
        <strain evidence="2">KCTC 52368</strain>
    </source>
</reference>
<accession>A0ABW5MTC9</accession>
<dbReference type="InterPro" id="IPR023393">
    <property type="entry name" value="START-like_dom_sf"/>
</dbReference>
<proteinExistence type="predicted"/>
<evidence type="ECO:0000313" key="1">
    <source>
        <dbReference type="EMBL" id="MFD2586041.1"/>
    </source>
</evidence>
<dbReference type="Proteomes" id="UP001597526">
    <property type="component" value="Unassembled WGS sequence"/>
</dbReference>
<dbReference type="RefSeq" id="WP_377765694.1">
    <property type="nucleotide sequence ID" value="NZ_JBHULB010000006.1"/>
</dbReference>
<sequence>MKYSTIALLIISLLITGFKSKENADIKDQEPKVVTISIEIDAGTSKIWDIITNKDYAKILGNIFVKNGFVQSEWQLNSKVDFIYEPDYIVYSGTITKLIEEELIQIDYSINGLEYVEKFSIENDDSSTKLSIVISPYGNDFNQQKVMWQNWLLKVKELSEQQ</sequence>
<name>A0ABW5MTC9_9FLAO</name>
<evidence type="ECO:0000313" key="2">
    <source>
        <dbReference type="Proteomes" id="UP001597526"/>
    </source>
</evidence>